<name>A0A5J4YJZ7_PORPP</name>
<accession>A0A5J4YJZ7</accession>
<protein>
    <submittedName>
        <fullName evidence="3">Uncharacterized protein</fullName>
    </submittedName>
</protein>
<dbReference type="PANTHER" id="PTHR46423:SF1">
    <property type="entry name" value="RNA POLYMERASE II-ASSOCIATED PROTEIN 3"/>
    <property type="match status" value="1"/>
</dbReference>
<sequence>MVKDMAGTEADLYLQSLAHARPERKSGHAGEPAVVRQEPSLGNERKRVLLAEPVELLDADARLLERGNEQFRAGKYAAASASYRAAMLAEPRLDASALTDIRARANCAQCELKLGRPAHAERQASVAFSRIECILNARGPVCQNQDVHAALQMLARKCAYRRAQAWHALGQVDLATKDVEYLLAQEPCDQAARALQKKLSKGSSSATGSPDNHLNEAEALSVPCAKVVAADTLPTCARAPPSGPLQFEKVWRSLSREQRAAYVRDVFCVGGRRLKSVLTEAVASAELIGELIDTLHTLVPSPDSRTTPNVLFVNGLARALVDCSCSPRFSLHWIFLDDAQRAMFTESIARTSTVLGGSAIGSELCALENSLK</sequence>
<dbReference type="Gene3D" id="1.25.40.10">
    <property type="entry name" value="Tetratricopeptide repeat domain"/>
    <property type="match status" value="1"/>
</dbReference>
<evidence type="ECO:0000256" key="2">
    <source>
        <dbReference type="SAM" id="MobiDB-lite"/>
    </source>
</evidence>
<keyword evidence="4" id="KW-1185">Reference proteome</keyword>
<evidence type="ECO:0000313" key="3">
    <source>
        <dbReference type="EMBL" id="KAA8490817.1"/>
    </source>
</evidence>
<dbReference type="EMBL" id="VRMN01000018">
    <property type="protein sequence ID" value="KAA8490817.1"/>
    <property type="molecule type" value="Genomic_DNA"/>
</dbReference>
<evidence type="ECO:0000313" key="4">
    <source>
        <dbReference type="Proteomes" id="UP000324585"/>
    </source>
</evidence>
<dbReference type="AlphaFoldDB" id="A0A5J4YJZ7"/>
<feature type="region of interest" description="Disordered" evidence="2">
    <location>
        <begin position="21"/>
        <end position="41"/>
    </location>
</feature>
<comment type="caution">
    <text evidence="3">The sequence shown here is derived from an EMBL/GenBank/DDBJ whole genome shotgun (WGS) entry which is preliminary data.</text>
</comment>
<dbReference type="InterPro" id="IPR051966">
    <property type="entry name" value="RPAP3"/>
</dbReference>
<dbReference type="PANTHER" id="PTHR46423">
    <property type="entry name" value="RNA POLYMERASE II-ASSOCIATED PROTEIN 3"/>
    <property type="match status" value="1"/>
</dbReference>
<dbReference type="GO" id="GO:0101031">
    <property type="term" value="C:protein folding chaperone complex"/>
    <property type="evidence" value="ECO:0007669"/>
    <property type="project" value="TreeGrafter"/>
</dbReference>
<organism evidence="3 4">
    <name type="scientific">Porphyridium purpureum</name>
    <name type="common">Red alga</name>
    <name type="synonym">Porphyridium cruentum</name>
    <dbReference type="NCBI Taxonomy" id="35688"/>
    <lineage>
        <taxon>Eukaryota</taxon>
        <taxon>Rhodophyta</taxon>
        <taxon>Bangiophyceae</taxon>
        <taxon>Porphyridiales</taxon>
        <taxon>Porphyridiaceae</taxon>
        <taxon>Porphyridium</taxon>
    </lineage>
</organism>
<dbReference type="SUPFAM" id="SSF48452">
    <property type="entry name" value="TPR-like"/>
    <property type="match status" value="1"/>
</dbReference>
<dbReference type="Proteomes" id="UP000324585">
    <property type="component" value="Unassembled WGS sequence"/>
</dbReference>
<dbReference type="OrthoDB" id="2942533at2759"/>
<gene>
    <name evidence="3" type="ORF">FVE85_1264</name>
</gene>
<dbReference type="InterPro" id="IPR011990">
    <property type="entry name" value="TPR-like_helical_dom_sf"/>
</dbReference>
<reference evidence="4" key="1">
    <citation type="journal article" date="2019" name="Nat. Commun.">
        <title>Expansion of phycobilisome linker gene families in mesophilic red algae.</title>
        <authorList>
            <person name="Lee J."/>
            <person name="Kim D."/>
            <person name="Bhattacharya D."/>
            <person name="Yoon H.S."/>
        </authorList>
    </citation>
    <scope>NUCLEOTIDE SEQUENCE [LARGE SCALE GENOMIC DNA]</scope>
    <source>
        <strain evidence="4">CCMP 1328</strain>
    </source>
</reference>
<proteinExistence type="predicted"/>
<keyword evidence="1" id="KW-0802">TPR repeat</keyword>
<evidence type="ECO:0000256" key="1">
    <source>
        <dbReference type="ARBA" id="ARBA00022803"/>
    </source>
</evidence>